<name>A0A8T0FHP7_ARGBR</name>
<keyword evidence="2" id="KW-1185">Reference proteome</keyword>
<proteinExistence type="predicted"/>
<protein>
    <submittedName>
        <fullName evidence="1">Uncharacterized protein</fullName>
    </submittedName>
</protein>
<dbReference type="EMBL" id="JABXBU010000011">
    <property type="protein sequence ID" value="KAF8790787.1"/>
    <property type="molecule type" value="Genomic_DNA"/>
</dbReference>
<evidence type="ECO:0000313" key="2">
    <source>
        <dbReference type="Proteomes" id="UP000807504"/>
    </source>
</evidence>
<comment type="caution">
    <text evidence="1">The sequence shown here is derived from an EMBL/GenBank/DDBJ whole genome shotgun (WGS) entry which is preliminary data.</text>
</comment>
<dbReference type="Proteomes" id="UP000807504">
    <property type="component" value="Unassembled WGS sequence"/>
</dbReference>
<reference evidence="1" key="1">
    <citation type="journal article" date="2020" name="bioRxiv">
        <title>Chromosome-level reference genome of the European wasp spider Argiope bruennichi: a resource for studies on range expansion and evolutionary adaptation.</title>
        <authorList>
            <person name="Sheffer M.M."/>
            <person name="Hoppe A."/>
            <person name="Krehenwinkel H."/>
            <person name="Uhl G."/>
            <person name="Kuss A.W."/>
            <person name="Jensen L."/>
            <person name="Jensen C."/>
            <person name="Gillespie R.G."/>
            <person name="Hoff K.J."/>
            <person name="Prost S."/>
        </authorList>
    </citation>
    <scope>NUCLEOTIDE SEQUENCE</scope>
</reference>
<evidence type="ECO:0000313" key="1">
    <source>
        <dbReference type="EMBL" id="KAF8790787.1"/>
    </source>
</evidence>
<gene>
    <name evidence="1" type="ORF">HNY73_005753</name>
</gene>
<dbReference type="AlphaFoldDB" id="A0A8T0FHP7"/>
<sequence length="113" mass="12889">MLRDDSLPATLQPLYAGSYRILQRLGKIFVLRIGRKEVRVSVDRIKPAYILSGDTPGSAAPVPKPDLQRSNVTTRSDRHVRFTDFFQAKELVKGVRQVVEELTLCIQWMCGFR</sequence>
<accession>A0A8T0FHP7</accession>
<reference evidence="1" key="2">
    <citation type="submission" date="2020-06" db="EMBL/GenBank/DDBJ databases">
        <authorList>
            <person name="Sheffer M."/>
        </authorList>
    </citation>
    <scope>NUCLEOTIDE SEQUENCE</scope>
</reference>
<organism evidence="1 2">
    <name type="scientific">Argiope bruennichi</name>
    <name type="common">Wasp spider</name>
    <name type="synonym">Aranea bruennichi</name>
    <dbReference type="NCBI Taxonomy" id="94029"/>
    <lineage>
        <taxon>Eukaryota</taxon>
        <taxon>Metazoa</taxon>
        <taxon>Ecdysozoa</taxon>
        <taxon>Arthropoda</taxon>
        <taxon>Chelicerata</taxon>
        <taxon>Arachnida</taxon>
        <taxon>Araneae</taxon>
        <taxon>Araneomorphae</taxon>
        <taxon>Entelegynae</taxon>
        <taxon>Araneoidea</taxon>
        <taxon>Araneidae</taxon>
        <taxon>Argiope</taxon>
    </lineage>
</organism>